<dbReference type="SMART" id="SM00822">
    <property type="entry name" value="PKS_KR"/>
    <property type="match status" value="1"/>
</dbReference>
<organism evidence="4 5">
    <name type="scientific">Saccharopolyspora ipomoeae</name>
    <dbReference type="NCBI Taxonomy" id="3042027"/>
    <lineage>
        <taxon>Bacteria</taxon>
        <taxon>Bacillati</taxon>
        <taxon>Actinomycetota</taxon>
        <taxon>Actinomycetes</taxon>
        <taxon>Pseudonocardiales</taxon>
        <taxon>Pseudonocardiaceae</taxon>
        <taxon>Saccharopolyspora</taxon>
    </lineage>
</organism>
<evidence type="ECO:0000313" key="4">
    <source>
        <dbReference type="EMBL" id="MDI2028226.1"/>
    </source>
</evidence>
<dbReference type="CDD" id="cd05233">
    <property type="entry name" value="SDR_c"/>
    <property type="match status" value="1"/>
</dbReference>
<dbReference type="RefSeq" id="WP_281454591.1">
    <property type="nucleotide sequence ID" value="NZ_JASAOF010000002.1"/>
</dbReference>
<dbReference type="PANTHER" id="PTHR42760:SF133">
    <property type="entry name" value="3-OXOACYL-[ACYL-CARRIER-PROTEIN] REDUCTASE"/>
    <property type="match status" value="1"/>
</dbReference>
<protein>
    <submittedName>
        <fullName evidence="4">SDR family oxidoreductase</fullName>
        <ecNumber evidence="4">1.1.-.-</ecNumber>
    </submittedName>
</protein>
<dbReference type="Pfam" id="PF13561">
    <property type="entry name" value="adh_short_C2"/>
    <property type="match status" value="1"/>
</dbReference>
<feature type="domain" description="Ketoreductase" evidence="3">
    <location>
        <begin position="7"/>
        <end position="195"/>
    </location>
</feature>
<accession>A0ABT6PL53</accession>
<comment type="similarity">
    <text evidence="1">Belongs to the short-chain dehydrogenases/reductases (SDR) family.</text>
</comment>
<dbReference type="InterPro" id="IPR036291">
    <property type="entry name" value="NAD(P)-bd_dom_sf"/>
</dbReference>
<dbReference type="Gene3D" id="3.40.50.720">
    <property type="entry name" value="NAD(P)-binding Rossmann-like Domain"/>
    <property type="match status" value="1"/>
</dbReference>
<dbReference type="PRINTS" id="PR00081">
    <property type="entry name" value="GDHRDH"/>
</dbReference>
<proteinExistence type="inferred from homology"/>
<evidence type="ECO:0000256" key="2">
    <source>
        <dbReference type="ARBA" id="ARBA00023002"/>
    </source>
</evidence>
<keyword evidence="2 4" id="KW-0560">Oxidoreductase</keyword>
<dbReference type="InterPro" id="IPR002347">
    <property type="entry name" value="SDR_fam"/>
</dbReference>
<dbReference type="SUPFAM" id="SSF51735">
    <property type="entry name" value="NAD(P)-binding Rossmann-fold domains"/>
    <property type="match status" value="1"/>
</dbReference>
<reference evidence="4 5" key="1">
    <citation type="submission" date="2023-04" db="EMBL/GenBank/DDBJ databases">
        <title>Draft genome sequence of Saccharopolyspora sp. TS4A08 isolated from sweet potato rhizospheric soil.</title>
        <authorList>
            <person name="Suksaard P."/>
            <person name="Duangmal K."/>
        </authorList>
    </citation>
    <scope>NUCLEOTIDE SEQUENCE [LARGE SCALE GENOMIC DNA]</scope>
    <source>
        <strain evidence="4 5">TS4A08</strain>
    </source>
</reference>
<keyword evidence="5" id="KW-1185">Reference proteome</keyword>
<evidence type="ECO:0000256" key="1">
    <source>
        <dbReference type="ARBA" id="ARBA00006484"/>
    </source>
</evidence>
<comment type="caution">
    <text evidence="4">The sequence shown here is derived from an EMBL/GenBank/DDBJ whole genome shotgun (WGS) entry which is preliminary data.</text>
</comment>
<dbReference type="PRINTS" id="PR00080">
    <property type="entry name" value="SDRFAMILY"/>
</dbReference>
<dbReference type="GO" id="GO:0016491">
    <property type="term" value="F:oxidoreductase activity"/>
    <property type="evidence" value="ECO:0007669"/>
    <property type="project" value="UniProtKB-KW"/>
</dbReference>
<name>A0ABT6PL53_9PSEU</name>
<evidence type="ECO:0000313" key="5">
    <source>
        <dbReference type="Proteomes" id="UP001237595"/>
    </source>
</evidence>
<gene>
    <name evidence="4" type="ORF">QFW96_06380</name>
</gene>
<evidence type="ECO:0000259" key="3">
    <source>
        <dbReference type="SMART" id="SM00822"/>
    </source>
</evidence>
<sequence>MTGPAPRVAVVTGAASGIGAAIADQLRRDGLHVAALDRDETGLAAARDDRDRLAVPCDVREDAQVAAAIGEVAGWRSRIDVVVNAAGVLVRADARDTTPEIWRSVLDINLVGTFRVVQAAIPHLTAGNGAKRVINIGSGAADRGYAYPAYTASKGGIVALTRQLAAELAPEGVTVNAINPGFIRTAINDDAWRDDEARARWERTIPLGRTGRPEEVAAVASFLASPGAGYVTGQAIRVDGGRSAISGRPT</sequence>
<dbReference type="EC" id="1.1.-.-" evidence="4"/>
<dbReference type="Proteomes" id="UP001237595">
    <property type="component" value="Unassembled WGS sequence"/>
</dbReference>
<dbReference type="EMBL" id="JASAOF010000002">
    <property type="protein sequence ID" value="MDI2028226.1"/>
    <property type="molecule type" value="Genomic_DNA"/>
</dbReference>
<dbReference type="PANTHER" id="PTHR42760">
    <property type="entry name" value="SHORT-CHAIN DEHYDROGENASES/REDUCTASES FAMILY MEMBER"/>
    <property type="match status" value="1"/>
</dbReference>
<dbReference type="InterPro" id="IPR057326">
    <property type="entry name" value="KR_dom"/>
</dbReference>